<feature type="transmembrane region" description="Helical" evidence="5">
    <location>
        <begin position="247"/>
        <end position="266"/>
    </location>
</feature>
<gene>
    <name evidence="7" type="ORF">D3A95_07560</name>
</gene>
<dbReference type="GO" id="GO:0022857">
    <property type="term" value="F:transmembrane transporter activity"/>
    <property type="evidence" value="ECO:0007669"/>
    <property type="project" value="InterPro"/>
</dbReference>
<evidence type="ECO:0000313" key="8">
    <source>
        <dbReference type="Proteomes" id="UP000261812"/>
    </source>
</evidence>
<dbReference type="PROSITE" id="PS50850">
    <property type="entry name" value="MFS"/>
    <property type="match status" value="1"/>
</dbReference>
<feature type="transmembrane region" description="Helical" evidence="5">
    <location>
        <begin position="79"/>
        <end position="97"/>
    </location>
</feature>
<dbReference type="CDD" id="cd17489">
    <property type="entry name" value="MFS_YfcJ_like"/>
    <property type="match status" value="1"/>
</dbReference>
<feature type="transmembrane region" description="Helical" evidence="5">
    <location>
        <begin position="103"/>
        <end position="126"/>
    </location>
</feature>
<feature type="transmembrane region" description="Helical" evidence="5">
    <location>
        <begin position="48"/>
        <end position="67"/>
    </location>
</feature>
<dbReference type="KEGG" id="tsq:D3A95_07560"/>
<feature type="transmembrane region" description="Helical" evidence="5">
    <location>
        <begin position="15"/>
        <end position="36"/>
    </location>
</feature>
<dbReference type="InterPro" id="IPR052714">
    <property type="entry name" value="MFS_Exporter"/>
</dbReference>
<keyword evidence="4 5" id="KW-0472">Membrane</keyword>
<evidence type="ECO:0000256" key="1">
    <source>
        <dbReference type="ARBA" id="ARBA00004651"/>
    </source>
</evidence>
<dbReference type="Gene3D" id="1.20.1250.20">
    <property type="entry name" value="MFS general substrate transporter like domains"/>
    <property type="match status" value="2"/>
</dbReference>
<evidence type="ECO:0000313" key="7">
    <source>
        <dbReference type="EMBL" id="AXY68017.1"/>
    </source>
</evidence>
<dbReference type="AlphaFoldDB" id="A0A3B7MBL1"/>
<keyword evidence="2 5" id="KW-0812">Transmembrane</keyword>
<keyword evidence="3 5" id="KW-1133">Transmembrane helix</keyword>
<organism evidence="7 8">
    <name type="scientific">Thermosynechococcus sichuanensis E542</name>
    <dbReference type="NCBI Taxonomy" id="2016101"/>
    <lineage>
        <taxon>Bacteria</taxon>
        <taxon>Bacillati</taxon>
        <taxon>Cyanobacteriota</taxon>
        <taxon>Cyanophyceae</taxon>
        <taxon>Acaryochloridales</taxon>
        <taxon>Thermosynechococcaceae</taxon>
        <taxon>Thermosynechococcus</taxon>
        <taxon>Thermosynechococcus sichuanensis</taxon>
    </lineage>
</organism>
<dbReference type="EMBL" id="CP032152">
    <property type="protein sequence ID" value="AXY68017.1"/>
    <property type="molecule type" value="Genomic_DNA"/>
</dbReference>
<proteinExistence type="predicted"/>
<evidence type="ECO:0000256" key="2">
    <source>
        <dbReference type="ARBA" id="ARBA00022692"/>
    </source>
</evidence>
<feature type="transmembrane region" description="Helical" evidence="5">
    <location>
        <begin position="220"/>
        <end position="241"/>
    </location>
</feature>
<dbReference type="PANTHER" id="PTHR23531">
    <property type="entry name" value="QUINOLENE RESISTANCE PROTEIN NORA"/>
    <property type="match status" value="1"/>
</dbReference>
<dbReference type="SUPFAM" id="SSF103473">
    <property type="entry name" value="MFS general substrate transporter"/>
    <property type="match status" value="1"/>
</dbReference>
<feature type="transmembrane region" description="Helical" evidence="5">
    <location>
        <begin position="337"/>
        <end position="356"/>
    </location>
</feature>
<dbReference type="Pfam" id="PF07690">
    <property type="entry name" value="MFS_1"/>
    <property type="match status" value="1"/>
</dbReference>
<sequence>MVVLLKLPPFVRQTLLRLVLAGLLFWSSIAAMLPTLPLYIAEKGGTPHQVGFVMGAFAVGLICSRSWLGPLADRQGRKITLLIGLAVAAIAPLFYIVSHNLPLLVAVRLLHGVSIAGFTTGYMALVTDIAPPAHRGEIIGYTSLVHPIGVALGPSLGSWLQMNYSHSWVFIVASSLAALGFMAAAGVRVVNIPQDSGVSRPEKTLFWRLLLSERLRIPSLVMLSVGLTFGTIATFIPLFIAAERLDISAGLFYSVAAIASFIGRVATGSASDRWGRGIFISASLACYVVSMVLLAQAQTPLEILWAAILEGLAGGVLIPMVAALMADRSTIDERGRVLSLSLGGFDLGMALAGPLLGGLIDPLGYRLIFRMAALFSLLGLTCFLTASSKSLPDSLRFALGMGRDRYAL</sequence>
<feature type="transmembrane region" description="Helical" evidence="5">
    <location>
        <begin position="168"/>
        <end position="190"/>
    </location>
</feature>
<name>A0A3B7MBL1_9CYAN</name>
<keyword evidence="8" id="KW-1185">Reference proteome</keyword>
<dbReference type="Proteomes" id="UP000261812">
    <property type="component" value="Chromosome"/>
</dbReference>
<accession>A0A3B7MBL1</accession>
<evidence type="ECO:0000256" key="4">
    <source>
        <dbReference type="ARBA" id="ARBA00023136"/>
    </source>
</evidence>
<feature type="transmembrane region" description="Helical" evidence="5">
    <location>
        <begin position="278"/>
        <end position="297"/>
    </location>
</feature>
<reference evidence="8" key="1">
    <citation type="submission" date="2018-09" db="EMBL/GenBank/DDBJ databases">
        <title>Complete genome sequence of thermophilic cyanobacteria strain Thermosynechococcus elongatus PKUAC-SCTE542.</title>
        <authorList>
            <person name="Liang Y."/>
            <person name="Tang J."/>
            <person name="Daroch M."/>
        </authorList>
    </citation>
    <scope>NUCLEOTIDE SEQUENCE [LARGE SCALE GENOMIC DNA]</scope>
    <source>
        <strain evidence="8">E542</strain>
    </source>
</reference>
<comment type="subcellular location">
    <subcellularLocation>
        <location evidence="1">Cell membrane</location>
        <topology evidence="1">Multi-pass membrane protein</topology>
    </subcellularLocation>
</comment>
<dbReference type="PANTHER" id="PTHR23531:SF1">
    <property type="entry name" value="QUINOLENE RESISTANCE PROTEIN NORA"/>
    <property type="match status" value="1"/>
</dbReference>
<dbReference type="InterPro" id="IPR011701">
    <property type="entry name" value="MFS"/>
</dbReference>
<dbReference type="GO" id="GO:0005886">
    <property type="term" value="C:plasma membrane"/>
    <property type="evidence" value="ECO:0007669"/>
    <property type="project" value="UniProtKB-SubCell"/>
</dbReference>
<dbReference type="InterPro" id="IPR020846">
    <property type="entry name" value="MFS_dom"/>
</dbReference>
<feature type="domain" description="Major facilitator superfamily (MFS) profile" evidence="6">
    <location>
        <begin position="14"/>
        <end position="391"/>
    </location>
</feature>
<dbReference type="InterPro" id="IPR036259">
    <property type="entry name" value="MFS_trans_sf"/>
</dbReference>
<evidence type="ECO:0000256" key="5">
    <source>
        <dbReference type="SAM" id="Phobius"/>
    </source>
</evidence>
<protein>
    <submittedName>
        <fullName evidence="7">MFS transporter</fullName>
    </submittedName>
</protein>
<feature type="transmembrane region" description="Helical" evidence="5">
    <location>
        <begin position="368"/>
        <end position="386"/>
    </location>
</feature>
<evidence type="ECO:0000256" key="3">
    <source>
        <dbReference type="ARBA" id="ARBA00022989"/>
    </source>
</evidence>
<feature type="transmembrane region" description="Helical" evidence="5">
    <location>
        <begin position="303"/>
        <end position="325"/>
    </location>
</feature>
<evidence type="ECO:0000259" key="6">
    <source>
        <dbReference type="PROSITE" id="PS50850"/>
    </source>
</evidence>